<sequence length="237" mass="24990">MRVLGEVGQLLAGPFVDVAPAGDELADRVARLVGVHLVAEEEQEVGPAVLRLVVETDGVRPQRVHAVPVVALGVVADAGAAGAVQQPGVAGGVQGADAAGRERRCRVWPDAVLADEDLVRQRVPRGQPVDVDHGVRVAVHAEGGVGVGAAPRPDRDDRRTVDLDPDDRGCLVDVAEHRPQNQWAGLAAAVPLRGGVRLVHGWGRRVCGRLSRRRRFVGAHGDCLHQACAYGRGFVSP</sequence>
<proteinExistence type="predicted"/>
<accession>A0A6J4KU89</accession>
<evidence type="ECO:0000313" key="1">
    <source>
        <dbReference type="EMBL" id="CAA9314098.1"/>
    </source>
</evidence>
<reference evidence="1" key="1">
    <citation type="submission" date="2020-02" db="EMBL/GenBank/DDBJ databases">
        <authorList>
            <person name="Meier V. D."/>
        </authorList>
    </citation>
    <scope>NUCLEOTIDE SEQUENCE</scope>
    <source>
        <strain evidence="1">AVDCRST_MAG29</strain>
    </source>
</reference>
<organism evidence="1">
    <name type="scientific">uncultured Nocardioidaceae bacterium</name>
    <dbReference type="NCBI Taxonomy" id="253824"/>
    <lineage>
        <taxon>Bacteria</taxon>
        <taxon>Bacillati</taxon>
        <taxon>Actinomycetota</taxon>
        <taxon>Actinomycetes</taxon>
        <taxon>Propionibacteriales</taxon>
        <taxon>Nocardioidaceae</taxon>
        <taxon>environmental samples</taxon>
    </lineage>
</organism>
<dbReference type="AlphaFoldDB" id="A0A6J4KU89"/>
<gene>
    <name evidence="1" type="ORF">AVDCRST_MAG29-2</name>
</gene>
<name>A0A6J4KU89_9ACTN</name>
<dbReference type="EMBL" id="CADCUG010000001">
    <property type="protein sequence ID" value="CAA9314098.1"/>
    <property type="molecule type" value="Genomic_DNA"/>
</dbReference>
<protein>
    <submittedName>
        <fullName evidence="1">Uncharacterized protein</fullName>
    </submittedName>
</protein>